<dbReference type="SUPFAM" id="SSF50998">
    <property type="entry name" value="Quinoprotein alcohol dehydrogenase-like"/>
    <property type="match status" value="1"/>
</dbReference>
<dbReference type="InterPro" id="IPR015943">
    <property type="entry name" value="WD40/YVTN_repeat-like_dom_sf"/>
</dbReference>
<evidence type="ECO:0000313" key="1">
    <source>
        <dbReference type="EMBL" id="TVT42960.1"/>
    </source>
</evidence>
<dbReference type="Gene3D" id="2.130.10.10">
    <property type="entry name" value="YVTN repeat-like/Quinoprotein amine dehydrogenase"/>
    <property type="match status" value="1"/>
</dbReference>
<proteinExistence type="predicted"/>
<dbReference type="EMBL" id="VMRJ01000001">
    <property type="protein sequence ID" value="TVT42960.1"/>
    <property type="molecule type" value="Genomic_DNA"/>
</dbReference>
<evidence type="ECO:0000313" key="2">
    <source>
        <dbReference type="Proteomes" id="UP000317624"/>
    </source>
</evidence>
<reference evidence="1 2" key="1">
    <citation type="submission" date="2019-07" db="EMBL/GenBank/DDBJ databases">
        <title>Hymenobacter sp. straun FUR1 Genome sequencing and assembly.</title>
        <authorList>
            <person name="Chhetri G."/>
        </authorList>
    </citation>
    <scope>NUCLEOTIDE SEQUENCE [LARGE SCALE GENOMIC DNA]</scope>
    <source>
        <strain evidence="1 2">Fur1</strain>
    </source>
</reference>
<sequence length="931" mass="99039">MSRKLLALLGAALLLLSLATYVYYRRTLASVPIDPYALVPDDAVLVLATRDHPALVRHLQEAGVWDNISGVRYFQQVAGQLALADSLDTGGNTSLAARQRRGLLALLGRKLVLTSLHITGPGQVDVLYQIPLATVREYRQARGLLETLGRDARYTLSTRTYEGYELQELTATEGGGRLTVLNYRNHLLLSTHAPLVEAAVQRLQLPADAPTVRAGFNDTDLLRLREVDATLLLNFRRLPGLLDVLFRPGTHAQLDQAATLAREALLGLKIEPGQLLLTGLANPETATRSWHQQLRGQPAQSLRTLADVLTLRTALVMAVAGPLAGPAAPAARADSVGQQGRAALDSLRAALGPGLALTYLAAPAPAMAPARLVLARCAAPARAALWLARLRRLNSVSPAFVRMGAYNVYGAGFTAEQLAPALLSAGPASPGAALSAALVRDYLVLGEPTALQAYLTDVAAGQTWSRSAAQVALLQQTLPQARLTVLADTRQAWNALLGYLAEERRAGLLRNESLVKHFPQIAWQLFPPDAAAELAPTASSEPSNQYYAQLLLRRPGQGASPGAEADAAAGSPRFRTALVGQPLLLPATPDDLTPAVVADSLGVVRALSSRDNVALWADTLPGPVVVGSPPRLVRGRVLLATAHRLHWLNPADGQQAPGFPLNLPDSVTIAAVATSPTLRPVPHLLLATTDNDLLLLDANGRQFAGWPRRLEAPLAGPPLLLTVGGRDVVVAALRNGYVYAFTQAGERYPGFPVSAGAHLEGPLLAQPAATLARSVLRLVNQHGELLTLTLSGDITNRRRVATWSRTATFTLVPEASGRVGAFVVAREDGGQLAVFNPTATGAPLLSRQLLTSGPKPVQWFDFGASRQVLAFTEPGPGQVSLFNGKGQPLGSTAPWPSTGTGVAVRYDAARRRYLLVRVLGHELRRDEIAQP</sequence>
<evidence type="ECO:0008006" key="3">
    <source>
        <dbReference type="Google" id="ProtNLM"/>
    </source>
</evidence>
<keyword evidence="2" id="KW-1185">Reference proteome</keyword>
<comment type="caution">
    <text evidence="1">The sequence shown here is derived from an EMBL/GenBank/DDBJ whole genome shotgun (WGS) entry which is preliminary data.</text>
</comment>
<protein>
    <recommendedName>
        <fullName evidence="3">DUF3352 domain-containing protein</fullName>
    </recommendedName>
</protein>
<name>A0A558C2D0_9BACT</name>
<accession>A0A558C2D0</accession>
<dbReference type="AlphaFoldDB" id="A0A558C2D0"/>
<gene>
    <name evidence="1" type="ORF">FNT36_02385</name>
</gene>
<dbReference type="InterPro" id="IPR011047">
    <property type="entry name" value="Quinoprotein_ADH-like_sf"/>
</dbReference>
<dbReference type="RefSeq" id="WP_144843823.1">
    <property type="nucleotide sequence ID" value="NZ_VMRJ01000001.1"/>
</dbReference>
<dbReference type="OrthoDB" id="1093345at2"/>
<dbReference type="Proteomes" id="UP000317624">
    <property type="component" value="Unassembled WGS sequence"/>
</dbReference>
<organism evidence="1 2">
    <name type="scientific">Hymenobacter setariae</name>
    <dbReference type="NCBI Taxonomy" id="2594794"/>
    <lineage>
        <taxon>Bacteria</taxon>
        <taxon>Pseudomonadati</taxon>
        <taxon>Bacteroidota</taxon>
        <taxon>Cytophagia</taxon>
        <taxon>Cytophagales</taxon>
        <taxon>Hymenobacteraceae</taxon>
        <taxon>Hymenobacter</taxon>
    </lineage>
</organism>